<organism evidence="2 3">
    <name type="scientific">Piloderma croceum (strain F 1598)</name>
    <dbReference type="NCBI Taxonomy" id="765440"/>
    <lineage>
        <taxon>Eukaryota</taxon>
        <taxon>Fungi</taxon>
        <taxon>Dikarya</taxon>
        <taxon>Basidiomycota</taxon>
        <taxon>Agaricomycotina</taxon>
        <taxon>Agaricomycetes</taxon>
        <taxon>Agaricomycetidae</taxon>
        <taxon>Atheliales</taxon>
        <taxon>Atheliaceae</taxon>
        <taxon>Piloderma</taxon>
    </lineage>
</organism>
<proteinExistence type="predicted"/>
<keyword evidence="3" id="KW-1185">Reference proteome</keyword>
<keyword evidence="1" id="KW-0812">Transmembrane</keyword>
<dbReference type="HOGENOM" id="CLU_2574720_0_0_1"/>
<reference evidence="2 3" key="1">
    <citation type="submission" date="2014-04" db="EMBL/GenBank/DDBJ databases">
        <authorList>
            <consortium name="DOE Joint Genome Institute"/>
            <person name="Kuo A."/>
            <person name="Tarkka M."/>
            <person name="Buscot F."/>
            <person name="Kohler A."/>
            <person name="Nagy L.G."/>
            <person name="Floudas D."/>
            <person name="Copeland A."/>
            <person name="Barry K.W."/>
            <person name="Cichocki N."/>
            <person name="Veneault-Fourrey C."/>
            <person name="LaButti K."/>
            <person name="Lindquist E.A."/>
            <person name="Lipzen A."/>
            <person name="Lundell T."/>
            <person name="Morin E."/>
            <person name="Murat C."/>
            <person name="Sun H."/>
            <person name="Tunlid A."/>
            <person name="Henrissat B."/>
            <person name="Grigoriev I.V."/>
            <person name="Hibbett D.S."/>
            <person name="Martin F."/>
            <person name="Nordberg H.P."/>
            <person name="Cantor M.N."/>
            <person name="Hua S.X."/>
        </authorList>
    </citation>
    <scope>NUCLEOTIDE SEQUENCE [LARGE SCALE GENOMIC DNA]</scope>
    <source>
        <strain evidence="2 3">F 1598</strain>
    </source>
</reference>
<feature type="transmembrane region" description="Helical" evidence="1">
    <location>
        <begin position="6"/>
        <end position="27"/>
    </location>
</feature>
<dbReference type="AlphaFoldDB" id="A0A0C3BFZ7"/>
<evidence type="ECO:0000313" key="3">
    <source>
        <dbReference type="Proteomes" id="UP000054166"/>
    </source>
</evidence>
<evidence type="ECO:0000313" key="2">
    <source>
        <dbReference type="EMBL" id="KIM76277.1"/>
    </source>
</evidence>
<sequence>MFHGFLTSPLLCELLIALCGFSVFRYAHRIRYPPHPRLPLHFGFHHGPQTIQMSSILGVCSACSHRNSNQPLSANSKSLLA</sequence>
<dbReference type="Proteomes" id="UP000054166">
    <property type="component" value="Unassembled WGS sequence"/>
</dbReference>
<dbReference type="EMBL" id="KN833036">
    <property type="protein sequence ID" value="KIM76277.1"/>
    <property type="molecule type" value="Genomic_DNA"/>
</dbReference>
<keyword evidence="1" id="KW-0472">Membrane</keyword>
<dbReference type="InParanoid" id="A0A0C3BFZ7"/>
<evidence type="ECO:0000256" key="1">
    <source>
        <dbReference type="SAM" id="Phobius"/>
    </source>
</evidence>
<name>A0A0C3BFZ7_PILCF</name>
<gene>
    <name evidence="2" type="ORF">PILCRDRAFT_650234</name>
</gene>
<accession>A0A0C3BFZ7</accession>
<keyword evidence="1" id="KW-1133">Transmembrane helix</keyword>
<protein>
    <submittedName>
        <fullName evidence="2">Uncharacterized protein</fullName>
    </submittedName>
</protein>
<reference evidence="3" key="2">
    <citation type="submission" date="2015-01" db="EMBL/GenBank/DDBJ databases">
        <title>Evolutionary Origins and Diversification of the Mycorrhizal Mutualists.</title>
        <authorList>
            <consortium name="DOE Joint Genome Institute"/>
            <consortium name="Mycorrhizal Genomics Consortium"/>
            <person name="Kohler A."/>
            <person name="Kuo A."/>
            <person name="Nagy L.G."/>
            <person name="Floudas D."/>
            <person name="Copeland A."/>
            <person name="Barry K.W."/>
            <person name="Cichocki N."/>
            <person name="Veneault-Fourrey C."/>
            <person name="LaButti K."/>
            <person name="Lindquist E.A."/>
            <person name="Lipzen A."/>
            <person name="Lundell T."/>
            <person name="Morin E."/>
            <person name="Murat C."/>
            <person name="Riley R."/>
            <person name="Ohm R."/>
            <person name="Sun H."/>
            <person name="Tunlid A."/>
            <person name="Henrissat B."/>
            <person name="Grigoriev I.V."/>
            <person name="Hibbett D.S."/>
            <person name="Martin F."/>
        </authorList>
    </citation>
    <scope>NUCLEOTIDE SEQUENCE [LARGE SCALE GENOMIC DNA]</scope>
    <source>
        <strain evidence="3">F 1598</strain>
    </source>
</reference>